<name>A0A0M9FYE3_LEPPY</name>
<dbReference type="Proteomes" id="UP000037923">
    <property type="component" value="Unassembled WGS sequence"/>
</dbReference>
<sequence length="232" mass="25666">MKASTRARFDELWRLLSSPGQDDLGDPPSTSIFEGDARALMKAGVLVPASSRPTRGWVVPLSVAEEKPAGKRRRFIAWPKAKNGEGPYEADVPLGHVTGYLEAVWEECASNLDLKASFYQVPLPEEARAAYLRLEAFREHLPARLRVLIDNTSVLGAVRRGVSKLGALSVELQGVDRLLQEAGIHAVDRYIRSENNVADLPSRARDIPHSALSKGYHLRGGDRDPWNLRKDP</sequence>
<reference evidence="1 2" key="1">
    <citation type="submission" date="2015-07" db="EMBL/GenBank/DDBJ databases">
        <title>High-quality genome of monoxenous trypanosomatid Leptomonas pyrrhocoris.</title>
        <authorList>
            <person name="Flegontov P."/>
            <person name="Butenko A."/>
            <person name="Firsov S."/>
            <person name="Vlcek C."/>
            <person name="Logacheva M.D."/>
            <person name="Field M."/>
            <person name="Filatov D."/>
            <person name="Flegontova O."/>
            <person name="Gerasimov E."/>
            <person name="Jackson A.P."/>
            <person name="Kelly S."/>
            <person name="Opperdoes F."/>
            <person name="O'Reilly A."/>
            <person name="Votypka J."/>
            <person name="Yurchenko V."/>
            <person name="Lukes J."/>
        </authorList>
    </citation>
    <scope>NUCLEOTIDE SEQUENCE [LARGE SCALE GENOMIC DNA]</scope>
    <source>
        <strain evidence="1">H10</strain>
    </source>
</reference>
<protein>
    <submittedName>
        <fullName evidence="1">Unspecified product</fullName>
    </submittedName>
</protein>
<gene>
    <name evidence="1" type="ORF">ABB37_06091</name>
</gene>
<dbReference type="AlphaFoldDB" id="A0A0M9FYE3"/>
<keyword evidence="2" id="KW-1185">Reference proteome</keyword>
<organism evidence="1 2">
    <name type="scientific">Leptomonas pyrrhocoris</name>
    <name type="common">Firebug parasite</name>
    <dbReference type="NCBI Taxonomy" id="157538"/>
    <lineage>
        <taxon>Eukaryota</taxon>
        <taxon>Discoba</taxon>
        <taxon>Euglenozoa</taxon>
        <taxon>Kinetoplastea</taxon>
        <taxon>Metakinetoplastina</taxon>
        <taxon>Trypanosomatida</taxon>
        <taxon>Trypanosomatidae</taxon>
        <taxon>Leishmaniinae</taxon>
        <taxon>Leptomonas</taxon>
    </lineage>
</organism>
<proteinExistence type="predicted"/>
<dbReference type="OrthoDB" id="10406672at2759"/>
<evidence type="ECO:0000313" key="1">
    <source>
        <dbReference type="EMBL" id="KPA78469.1"/>
    </source>
</evidence>
<evidence type="ECO:0000313" key="2">
    <source>
        <dbReference type="Proteomes" id="UP000037923"/>
    </source>
</evidence>
<dbReference type="EMBL" id="LGTL01000013">
    <property type="protein sequence ID" value="KPA78469.1"/>
    <property type="molecule type" value="Genomic_DNA"/>
</dbReference>
<dbReference type="VEuPathDB" id="TriTrypDB:LpyrH10_13_0360"/>
<dbReference type="GeneID" id="26906380"/>
<dbReference type="RefSeq" id="XP_015656908.1">
    <property type="nucleotide sequence ID" value="XM_015804334.1"/>
</dbReference>
<accession>A0A0M9FYE3</accession>
<comment type="caution">
    <text evidence="1">The sequence shown here is derived from an EMBL/GenBank/DDBJ whole genome shotgun (WGS) entry which is preliminary data.</text>
</comment>